<evidence type="ECO:0000256" key="1">
    <source>
        <dbReference type="ARBA" id="ARBA00012480"/>
    </source>
</evidence>
<dbReference type="InterPro" id="IPR049391">
    <property type="entry name" value="FAS_pseudo-KR"/>
</dbReference>
<dbReference type="EMBL" id="JABDTM020016094">
    <property type="protein sequence ID" value="KAH0818969.1"/>
    <property type="molecule type" value="Genomic_DNA"/>
</dbReference>
<dbReference type="Gene3D" id="3.90.180.10">
    <property type="entry name" value="Medium-chain alcohol dehydrogenases, catalytic domain"/>
    <property type="match status" value="1"/>
</dbReference>
<dbReference type="AlphaFoldDB" id="A0A8J6HQI7"/>
<dbReference type="SMART" id="SM00823">
    <property type="entry name" value="PKS_PP"/>
    <property type="match status" value="1"/>
</dbReference>
<dbReference type="Pfam" id="PF00550">
    <property type="entry name" value="PP-binding"/>
    <property type="match status" value="1"/>
</dbReference>
<reference evidence="12" key="2">
    <citation type="submission" date="2021-08" db="EMBL/GenBank/DDBJ databases">
        <authorList>
            <person name="Eriksson T."/>
        </authorList>
    </citation>
    <scope>NUCLEOTIDE SEQUENCE</scope>
    <source>
        <strain evidence="12">Stoneville</strain>
        <tissue evidence="12">Whole head</tissue>
    </source>
</reference>
<dbReference type="GO" id="GO:0004313">
    <property type="term" value="F:[acyl-carrier-protein] S-acetyltransferase activity"/>
    <property type="evidence" value="ECO:0007669"/>
    <property type="project" value="UniProtKB-EC"/>
</dbReference>
<keyword evidence="9" id="KW-0456">Lyase</keyword>
<dbReference type="InterPro" id="IPR020843">
    <property type="entry name" value="ER"/>
</dbReference>
<keyword evidence="8" id="KW-0597">Phosphoprotein</keyword>
<comment type="caution">
    <text evidence="12">The sequence shown here is derived from an EMBL/GenBank/DDBJ whole genome shotgun (WGS) entry which is preliminary data.</text>
</comment>
<name>A0A8J6HQI7_TENMO</name>
<dbReference type="InterPro" id="IPR009081">
    <property type="entry name" value="PP-bd_ACP"/>
</dbReference>
<evidence type="ECO:0000256" key="2">
    <source>
        <dbReference type="ARBA" id="ARBA00012873"/>
    </source>
</evidence>
<dbReference type="InterPro" id="IPR036291">
    <property type="entry name" value="NAD(P)-bd_dom_sf"/>
</dbReference>
<dbReference type="SMART" id="SM00822">
    <property type="entry name" value="PKS_KR"/>
    <property type="match status" value="1"/>
</dbReference>
<protein>
    <recommendedName>
        <fullName evidence="6">Fatty acid synthase</fullName>
        <ecNumber evidence="4">2.3.1.38</ecNumber>
        <ecNumber evidence="5">2.3.1.39</ecNumber>
        <ecNumber evidence="2">2.3.1.85</ecNumber>
        <ecNumber evidence="1">3.1.2.14</ecNumber>
        <ecNumber evidence="3">4.2.1.59</ecNumber>
    </recommendedName>
</protein>
<evidence type="ECO:0000259" key="11">
    <source>
        <dbReference type="PROSITE" id="PS50075"/>
    </source>
</evidence>
<gene>
    <name evidence="12" type="ORF">GEV33_003822</name>
</gene>
<dbReference type="InterPro" id="IPR020806">
    <property type="entry name" value="PKS_PP-bd"/>
</dbReference>
<dbReference type="SUPFAM" id="SSF47336">
    <property type="entry name" value="ACP-like"/>
    <property type="match status" value="1"/>
</dbReference>
<dbReference type="Gene3D" id="1.10.1200.10">
    <property type="entry name" value="ACP-like"/>
    <property type="match status" value="1"/>
</dbReference>
<evidence type="ECO:0000256" key="8">
    <source>
        <dbReference type="ARBA" id="ARBA00022553"/>
    </source>
</evidence>
<dbReference type="PROSITE" id="PS50075">
    <property type="entry name" value="CARRIER"/>
    <property type="match status" value="1"/>
</dbReference>
<dbReference type="GO" id="GO:0031177">
    <property type="term" value="F:phosphopantetheine binding"/>
    <property type="evidence" value="ECO:0007669"/>
    <property type="project" value="InterPro"/>
</dbReference>
<dbReference type="PANTHER" id="PTHR43775:SF23">
    <property type="entry name" value="FATTY ACID SYNTHASE 3"/>
    <property type="match status" value="1"/>
</dbReference>
<organism evidence="12 13">
    <name type="scientific">Tenebrio molitor</name>
    <name type="common">Yellow mealworm beetle</name>
    <dbReference type="NCBI Taxonomy" id="7067"/>
    <lineage>
        <taxon>Eukaryota</taxon>
        <taxon>Metazoa</taxon>
        <taxon>Ecdysozoa</taxon>
        <taxon>Arthropoda</taxon>
        <taxon>Hexapoda</taxon>
        <taxon>Insecta</taxon>
        <taxon>Pterygota</taxon>
        <taxon>Neoptera</taxon>
        <taxon>Endopterygota</taxon>
        <taxon>Coleoptera</taxon>
        <taxon>Polyphaga</taxon>
        <taxon>Cucujiformia</taxon>
        <taxon>Tenebrionidae</taxon>
        <taxon>Tenebrio</taxon>
    </lineage>
</organism>
<dbReference type="SUPFAM" id="SSF50129">
    <property type="entry name" value="GroES-like"/>
    <property type="match status" value="1"/>
</dbReference>
<dbReference type="InterPro" id="IPR013968">
    <property type="entry name" value="PKS_KR"/>
</dbReference>
<evidence type="ECO:0000313" key="13">
    <source>
        <dbReference type="Proteomes" id="UP000719412"/>
    </source>
</evidence>
<dbReference type="SMART" id="SM00829">
    <property type="entry name" value="PKS_ER"/>
    <property type="match status" value="1"/>
</dbReference>
<dbReference type="GO" id="GO:0016491">
    <property type="term" value="F:oxidoreductase activity"/>
    <property type="evidence" value="ECO:0007669"/>
    <property type="project" value="InterPro"/>
</dbReference>
<evidence type="ECO:0000313" key="12">
    <source>
        <dbReference type="EMBL" id="KAH0818969.1"/>
    </source>
</evidence>
<comment type="catalytic activity">
    <reaction evidence="10">
        <text>acetyl-CoA + n malonyl-CoA + 2n NADPH + 2n H(+) = a long-chain fatty acid + (n+1) CoA + n CO2 + 2n NADP(+).</text>
        <dbReference type="EC" id="2.3.1.85"/>
    </reaction>
</comment>
<dbReference type="Gene3D" id="3.40.50.1820">
    <property type="entry name" value="alpha/beta hydrolase"/>
    <property type="match status" value="1"/>
</dbReference>
<dbReference type="PROSITE" id="PS00012">
    <property type="entry name" value="PHOSPHOPANTETHEINE"/>
    <property type="match status" value="1"/>
</dbReference>
<dbReference type="EC" id="2.3.1.38" evidence="4"/>
<dbReference type="InterPro" id="IPR057326">
    <property type="entry name" value="KR_dom"/>
</dbReference>
<dbReference type="Proteomes" id="UP000719412">
    <property type="component" value="Unassembled WGS sequence"/>
</dbReference>
<dbReference type="InterPro" id="IPR001031">
    <property type="entry name" value="Thioesterase"/>
</dbReference>
<feature type="domain" description="Carrier" evidence="11">
    <location>
        <begin position="806"/>
        <end position="886"/>
    </location>
</feature>
<dbReference type="Pfam" id="PF21149">
    <property type="entry name" value="FAS_pseudo-KR"/>
    <property type="match status" value="1"/>
</dbReference>
<dbReference type="Pfam" id="PF00975">
    <property type="entry name" value="Thioesterase"/>
    <property type="match status" value="1"/>
</dbReference>
<dbReference type="Pfam" id="PF13602">
    <property type="entry name" value="ADH_zinc_N_2"/>
    <property type="match status" value="1"/>
</dbReference>
<evidence type="ECO:0000256" key="6">
    <source>
        <dbReference type="ARBA" id="ARBA00018769"/>
    </source>
</evidence>
<dbReference type="EC" id="2.3.1.85" evidence="2"/>
<evidence type="ECO:0000256" key="9">
    <source>
        <dbReference type="ARBA" id="ARBA00023239"/>
    </source>
</evidence>
<accession>A0A8J6HQI7</accession>
<keyword evidence="7" id="KW-0596">Phosphopantetheine</keyword>
<dbReference type="CDD" id="cd05195">
    <property type="entry name" value="enoyl_red"/>
    <property type="match status" value="1"/>
</dbReference>
<dbReference type="GO" id="GO:0004312">
    <property type="term" value="F:fatty acid synthase activity"/>
    <property type="evidence" value="ECO:0007669"/>
    <property type="project" value="UniProtKB-EC"/>
</dbReference>
<dbReference type="InterPro" id="IPR029058">
    <property type="entry name" value="AB_hydrolase_fold"/>
</dbReference>
<dbReference type="GO" id="GO:0006633">
    <property type="term" value="P:fatty acid biosynthetic process"/>
    <property type="evidence" value="ECO:0007669"/>
    <property type="project" value="TreeGrafter"/>
</dbReference>
<dbReference type="Gene3D" id="3.40.50.720">
    <property type="entry name" value="NAD(P)-binding Rossmann-like Domain"/>
    <property type="match status" value="1"/>
</dbReference>
<dbReference type="CDD" id="cd08954">
    <property type="entry name" value="KR_1_FAS_SDR_x"/>
    <property type="match status" value="1"/>
</dbReference>
<evidence type="ECO:0000256" key="3">
    <source>
        <dbReference type="ARBA" id="ARBA00013167"/>
    </source>
</evidence>
<dbReference type="EC" id="4.2.1.59" evidence="3"/>
<evidence type="ECO:0000256" key="10">
    <source>
        <dbReference type="ARBA" id="ARBA00044883"/>
    </source>
</evidence>
<keyword evidence="13" id="KW-1185">Reference proteome</keyword>
<dbReference type="EC" id="3.1.2.14" evidence="1"/>
<dbReference type="SUPFAM" id="SSF53474">
    <property type="entry name" value="alpha/beta-Hydrolases"/>
    <property type="match status" value="1"/>
</dbReference>
<dbReference type="PANTHER" id="PTHR43775">
    <property type="entry name" value="FATTY ACID SYNTHASE"/>
    <property type="match status" value="1"/>
</dbReference>
<evidence type="ECO:0000256" key="7">
    <source>
        <dbReference type="ARBA" id="ARBA00022450"/>
    </source>
</evidence>
<dbReference type="SUPFAM" id="SSF51735">
    <property type="entry name" value="NAD(P)-binding Rossmann-fold domains"/>
    <property type="match status" value="2"/>
</dbReference>
<dbReference type="Pfam" id="PF08659">
    <property type="entry name" value="KR"/>
    <property type="match status" value="2"/>
</dbReference>
<sequence>MINIQIILENTLETQFKAVELPEGSDEILSPLVCKVLDDVPVVTPDLTVSTKTVLDPIPGVKIEQFVLTAESNLLLIIVTKLLQNPTSLRQVLNSLHPKGFVLTREQLDLKIPDLDNIEVVTEYKTATEKLILFKKSEDKIEAKFVEVLSNNSEWLPQLQNFVKSEANVLVYGQNRESDGLIGLVNCLRREPGGHKVKCFLMMDEVPDFDPRLPFYGDQLRKNLAINIYKSGKWGTYRHLLLEELQEVECEYCLGDVLAKGDLSSMRWLEGPPSDESRLPESRVLIYNCYSAINFKDIMLASGRISAEAITTDRIEQECLIGIEFAGLDRKGRRVMGMIDNRAIATHVRGDSQLLWAVPDSWSLEEAATIPVVYSTVMYALHLAVDLKPKSTVLIHSGTGGIGLAALNVCLHHQFEIYVTVGTQDKRDYLRKHYPQIPESHIGNSRDTSFEEMIKAGTNHRGVDAVLNSLSEDKLRASVRCLARGGHFLEIGKFDLANDSSLSLLLLERGASYHGIMLDKIFKNSQESKVKLVDALYQGIHDGYVKPLPRVVFARDELVPAFKYMTTGTHIGKVLMKVRDEGDVRGVGPKRLFPALPRFNCDLTKSYVIIGGLGGVGLELADWLILREARKLVLVSRSGVKTGYQAQRIRLWRSYGVEVQISTRDITTKQGCLDLIREATELARTTTHLDEITREICPHLRYFVIFSSVSCGRGNAGQTNYGMANSIMERICEKRKRDGFPALAIQWGAIGDVGLVAKMQKENKELVIGGTLQQKISNCLEVLDRFLMQDNPIVASMLVAEKRNRGHGATSAVEAVANVLGIKDIKTVSQHATLAELGLDSMMGTEVIQLLEKEFEIYITAKDVRSLSFAKLTDIESEKRNVEEEVSLNKTQQGTDLLIQFIPDSQADSRPIVRLSCEGEDNEGQTVLVFPGIEGVFTHLDALVKSLRARVLGVQYSYQEPEISVEEIAKTSLPHIEKNISKDESLTLIGYSFGVSVCLEVLSLLENRGYSAKVISIDGSPTYLRSSMLNFVPGDTEAEFQTNLVYKILAMLIPVELLAPYREKFLMCSDLDERCDLGLTLIPSEVVNRQKLDKQAVVALYNRSKATLNYEFCHDKIRSKAYLFKAKYPIVNEDEDYHLSMAFKHSVQVATVDGDHVTILKQSELIKEINKLIACMDDI</sequence>
<dbReference type="GO" id="GO:0004314">
    <property type="term" value="F:[acyl-carrier-protein] S-malonyltransferase activity"/>
    <property type="evidence" value="ECO:0007669"/>
    <property type="project" value="UniProtKB-EC"/>
</dbReference>
<dbReference type="GO" id="GO:0019171">
    <property type="term" value="F:(3R)-hydroxyacyl-[acyl-carrier-protein] dehydratase activity"/>
    <property type="evidence" value="ECO:0007669"/>
    <property type="project" value="UniProtKB-EC"/>
</dbReference>
<dbReference type="InterPro" id="IPR011032">
    <property type="entry name" value="GroES-like_sf"/>
</dbReference>
<proteinExistence type="predicted"/>
<reference evidence="12" key="1">
    <citation type="journal article" date="2020" name="J Insects Food Feed">
        <title>The yellow mealworm (Tenebrio molitor) genome: a resource for the emerging insects as food and feed industry.</title>
        <authorList>
            <person name="Eriksson T."/>
            <person name="Andere A."/>
            <person name="Kelstrup H."/>
            <person name="Emery V."/>
            <person name="Picard C."/>
        </authorList>
    </citation>
    <scope>NUCLEOTIDE SEQUENCE</scope>
    <source>
        <strain evidence="12">Stoneville</strain>
        <tissue evidence="12">Whole head</tissue>
    </source>
</reference>
<evidence type="ECO:0000256" key="4">
    <source>
        <dbReference type="ARBA" id="ARBA00013256"/>
    </source>
</evidence>
<dbReference type="EC" id="2.3.1.39" evidence="5"/>
<dbReference type="InterPro" id="IPR050091">
    <property type="entry name" value="PKS_NRPS_Biosynth_Enz"/>
</dbReference>
<dbReference type="GO" id="GO:0016297">
    <property type="term" value="F:fatty acyl-[ACP] hydrolase activity"/>
    <property type="evidence" value="ECO:0007669"/>
    <property type="project" value="UniProtKB-EC"/>
</dbReference>
<evidence type="ECO:0000256" key="5">
    <source>
        <dbReference type="ARBA" id="ARBA00013258"/>
    </source>
</evidence>
<dbReference type="InterPro" id="IPR006162">
    <property type="entry name" value="Ppantetheine_attach_site"/>
</dbReference>
<dbReference type="InterPro" id="IPR036736">
    <property type="entry name" value="ACP-like_sf"/>
</dbReference>